<accession>A0A0F9LHN3</accession>
<dbReference type="GO" id="GO:0009279">
    <property type="term" value="C:cell outer membrane"/>
    <property type="evidence" value="ECO:0007669"/>
    <property type="project" value="UniProtKB-SubCell"/>
</dbReference>
<keyword evidence="6" id="KW-0998">Cell outer membrane</keyword>
<comment type="caution">
    <text evidence="8">The sequence shown here is derived from an EMBL/GenBank/DDBJ whole genome shotgun (WGS) entry which is preliminary data.</text>
</comment>
<dbReference type="InterPro" id="IPR023996">
    <property type="entry name" value="TonB-dep_OMP_SusC/RagA"/>
</dbReference>
<reference evidence="8" key="1">
    <citation type="journal article" date="2015" name="Nature">
        <title>Complex archaea that bridge the gap between prokaryotes and eukaryotes.</title>
        <authorList>
            <person name="Spang A."/>
            <person name="Saw J.H."/>
            <person name="Jorgensen S.L."/>
            <person name="Zaremba-Niedzwiedzka K."/>
            <person name="Martijn J."/>
            <person name="Lind A.E."/>
            <person name="van Eijk R."/>
            <person name="Schleper C."/>
            <person name="Guy L."/>
            <person name="Ettema T.J."/>
        </authorList>
    </citation>
    <scope>NUCLEOTIDE SEQUENCE</scope>
</reference>
<feature type="non-terminal residue" evidence="8">
    <location>
        <position position="1"/>
    </location>
</feature>
<dbReference type="AlphaFoldDB" id="A0A0F9LHN3"/>
<dbReference type="InterPro" id="IPR036942">
    <property type="entry name" value="Beta-barrel_TonB_sf"/>
</dbReference>
<dbReference type="Pfam" id="PF00593">
    <property type="entry name" value="TonB_dep_Rec_b-barrel"/>
    <property type="match status" value="1"/>
</dbReference>
<dbReference type="InterPro" id="IPR000531">
    <property type="entry name" value="Beta-barrel_TonB"/>
</dbReference>
<evidence type="ECO:0000256" key="6">
    <source>
        <dbReference type="ARBA" id="ARBA00023237"/>
    </source>
</evidence>
<gene>
    <name evidence="8" type="ORF">LCGC14_1213120</name>
</gene>
<comment type="subcellular location">
    <subcellularLocation>
        <location evidence="1">Cell outer membrane</location>
        <topology evidence="1">Multi-pass membrane protein</topology>
    </subcellularLocation>
</comment>
<dbReference type="InterPro" id="IPR039426">
    <property type="entry name" value="TonB-dep_rcpt-like"/>
</dbReference>
<evidence type="ECO:0000256" key="3">
    <source>
        <dbReference type="ARBA" id="ARBA00022692"/>
    </source>
</evidence>
<evidence type="ECO:0000313" key="8">
    <source>
        <dbReference type="EMBL" id="KKM92968.1"/>
    </source>
</evidence>
<organism evidence="8">
    <name type="scientific">marine sediment metagenome</name>
    <dbReference type="NCBI Taxonomy" id="412755"/>
    <lineage>
        <taxon>unclassified sequences</taxon>
        <taxon>metagenomes</taxon>
        <taxon>ecological metagenomes</taxon>
    </lineage>
</organism>
<keyword evidence="4" id="KW-0798">TonB box</keyword>
<keyword evidence="5" id="KW-0472">Membrane</keyword>
<protein>
    <recommendedName>
        <fullName evidence="7">TonB-dependent receptor-like beta-barrel domain-containing protein</fullName>
    </recommendedName>
</protein>
<evidence type="ECO:0000256" key="4">
    <source>
        <dbReference type="ARBA" id="ARBA00023077"/>
    </source>
</evidence>
<dbReference type="EMBL" id="LAZR01006329">
    <property type="protein sequence ID" value="KKM92968.1"/>
    <property type="molecule type" value="Genomic_DNA"/>
</dbReference>
<evidence type="ECO:0000256" key="1">
    <source>
        <dbReference type="ARBA" id="ARBA00004571"/>
    </source>
</evidence>
<evidence type="ECO:0000259" key="7">
    <source>
        <dbReference type="Pfam" id="PF00593"/>
    </source>
</evidence>
<dbReference type="PROSITE" id="PS52016">
    <property type="entry name" value="TONB_DEPENDENT_REC_3"/>
    <property type="match status" value="1"/>
</dbReference>
<evidence type="ECO:0000256" key="5">
    <source>
        <dbReference type="ARBA" id="ARBA00023136"/>
    </source>
</evidence>
<proteinExistence type="predicted"/>
<keyword evidence="2" id="KW-0813">Transport</keyword>
<keyword evidence="3" id="KW-0812">Transmembrane</keyword>
<dbReference type="NCBIfam" id="TIGR04056">
    <property type="entry name" value="OMP_RagA_SusC"/>
    <property type="match status" value="1"/>
</dbReference>
<name>A0A0F9LHN3_9ZZZZ</name>
<sequence>TDQLEAAAVPGIPNTGYSKSVLMSYLGRINYAFDDKYLFTLSMRSDGSSRYTKGNKWGNFPSAAFAWNTHKEEFIENLHIFSDLKIRASWGMTGSQAIAPYTTLNLLSSGVTVFDDGVFNTFAPGTRLPADLKWETTEQVDVGLDLGFFNNRLSLTADYYRKNTTDLLNTVNLPSSTGFTTTIRNVGEVQNNGFEIGLNTNLFTGEFKWNLSGNISANRNKVIKLNDGQDILTSFVSVLVVQDNVSILREGRPIGQFWGFLEDGLDENGQIVIQDLDGDGTISGEDKTFIGDPNPDFIYGINSDMSYKNFGLSLFIQGSQGNDIFNASAIPVTIDYGQGVNTLREVFLDNWSPSNLDAKYPLISRATSAYASDRWVEDGSYVRLKNIELAYSIPLDISIITKAQVYISGQNLITLTDYSWWDPEVNSQGGNSPGIDFLSYPIAKSFTMGLRMAF</sequence>
<evidence type="ECO:0000256" key="2">
    <source>
        <dbReference type="ARBA" id="ARBA00022448"/>
    </source>
</evidence>
<dbReference type="Gene3D" id="2.40.170.20">
    <property type="entry name" value="TonB-dependent receptor, beta-barrel domain"/>
    <property type="match status" value="1"/>
</dbReference>
<feature type="domain" description="TonB-dependent receptor-like beta-barrel" evidence="7">
    <location>
        <begin position="26"/>
        <end position="219"/>
    </location>
</feature>
<dbReference type="SUPFAM" id="SSF56935">
    <property type="entry name" value="Porins"/>
    <property type="match status" value="1"/>
</dbReference>